<name>A0A238KUI0_9RHOB</name>
<keyword evidence="3" id="KW-1185">Reference proteome</keyword>
<protein>
    <submittedName>
        <fullName evidence="2">Uncharacterized protein</fullName>
    </submittedName>
</protein>
<dbReference type="AlphaFoldDB" id="A0A238KUI0"/>
<dbReference type="EMBL" id="FXYH01000012">
    <property type="protein sequence ID" value="SMX45812.1"/>
    <property type="molecule type" value="Genomic_DNA"/>
</dbReference>
<feature type="compositionally biased region" description="Polar residues" evidence="1">
    <location>
        <begin position="72"/>
        <end position="82"/>
    </location>
</feature>
<dbReference type="OrthoDB" id="9796530at2"/>
<dbReference type="RefSeq" id="WP_097805603.1">
    <property type="nucleotide sequence ID" value="NZ_FXYH01000012.1"/>
</dbReference>
<dbReference type="Proteomes" id="UP000220836">
    <property type="component" value="Unassembled WGS sequence"/>
</dbReference>
<organism evidence="2 3">
    <name type="scientific">Pelagimonas varians</name>
    <dbReference type="NCBI Taxonomy" id="696760"/>
    <lineage>
        <taxon>Bacteria</taxon>
        <taxon>Pseudomonadati</taxon>
        <taxon>Pseudomonadota</taxon>
        <taxon>Alphaproteobacteria</taxon>
        <taxon>Rhodobacterales</taxon>
        <taxon>Roseobacteraceae</taxon>
        <taxon>Pelagimonas</taxon>
    </lineage>
</organism>
<evidence type="ECO:0000313" key="2">
    <source>
        <dbReference type="EMBL" id="SMX45812.1"/>
    </source>
</evidence>
<proteinExistence type="predicted"/>
<accession>A0A238KUI0</accession>
<reference evidence="2 3" key="1">
    <citation type="submission" date="2017-05" db="EMBL/GenBank/DDBJ databases">
        <authorList>
            <person name="Song R."/>
            <person name="Chenine A.L."/>
            <person name="Ruprecht R.M."/>
        </authorList>
    </citation>
    <scope>NUCLEOTIDE SEQUENCE [LARGE SCALE GENOMIC DNA]</scope>
    <source>
        <strain evidence="2 3">CECT 8663</strain>
    </source>
</reference>
<evidence type="ECO:0000313" key="3">
    <source>
        <dbReference type="Proteomes" id="UP000220836"/>
    </source>
</evidence>
<feature type="region of interest" description="Disordered" evidence="1">
    <location>
        <begin position="39"/>
        <end position="82"/>
    </location>
</feature>
<evidence type="ECO:0000256" key="1">
    <source>
        <dbReference type="SAM" id="MobiDB-lite"/>
    </source>
</evidence>
<gene>
    <name evidence="2" type="ORF">PEV8663_03120</name>
</gene>
<sequence>MARPRAAIKSQSATNLPPCLVGVRAVDNFSTTATAGIGATRAGLDGRNGPSRPVDSQSGQVRPGFDRAATSLGMSTNALMQM</sequence>